<gene>
    <name evidence="1" type="ORF">HMPREF1981_02765</name>
</gene>
<comment type="caution">
    <text evidence="1">The sequence shown here is derived from an EMBL/GenBank/DDBJ whole genome shotgun (WGS) entry which is preliminary data.</text>
</comment>
<evidence type="ECO:0000313" key="1">
    <source>
        <dbReference type="EMBL" id="ERI81974.1"/>
    </source>
</evidence>
<dbReference type="EMBL" id="AWSV01000146">
    <property type="protein sequence ID" value="ERI81974.1"/>
    <property type="molecule type" value="Genomic_DNA"/>
</dbReference>
<reference evidence="1 2" key="1">
    <citation type="submission" date="2013-08" db="EMBL/GenBank/DDBJ databases">
        <authorList>
            <person name="Weinstock G."/>
            <person name="Sodergren E."/>
            <person name="Wylie T."/>
            <person name="Fulton L."/>
            <person name="Fulton R."/>
            <person name="Fronick C."/>
            <person name="O'Laughlin M."/>
            <person name="Godfrey J."/>
            <person name="Miner T."/>
            <person name="Herter B."/>
            <person name="Appelbaum E."/>
            <person name="Cordes M."/>
            <person name="Lek S."/>
            <person name="Wollam A."/>
            <person name="Pepin K.H."/>
            <person name="Palsikar V.B."/>
            <person name="Mitreva M."/>
            <person name="Wilson R.K."/>
        </authorList>
    </citation>
    <scope>NUCLEOTIDE SEQUENCE [LARGE SCALE GENOMIC DNA]</scope>
    <source>
        <strain evidence="1 2">F0041</strain>
    </source>
</reference>
<evidence type="ECO:0000313" key="2">
    <source>
        <dbReference type="Proteomes" id="UP000016496"/>
    </source>
</evidence>
<name>U2BUV9_9BACE</name>
<dbReference type="AlphaFoldDB" id="U2BUV9"/>
<dbReference type="Proteomes" id="UP000016496">
    <property type="component" value="Unassembled WGS sequence"/>
</dbReference>
<protein>
    <submittedName>
        <fullName evidence="1">Uncharacterized protein</fullName>
    </submittedName>
</protein>
<accession>U2BUV9</accession>
<proteinExistence type="predicted"/>
<dbReference type="HOGENOM" id="CLU_3265972_0_0_10"/>
<organism evidence="1 2">
    <name type="scientific">Bacteroides pyogenes F0041</name>
    <dbReference type="NCBI Taxonomy" id="1321819"/>
    <lineage>
        <taxon>Bacteria</taxon>
        <taxon>Pseudomonadati</taxon>
        <taxon>Bacteroidota</taxon>
        <taxon>Bacteroidia</taxon>
        <taxon>Bacteroidales</taxon>
        <taxon>Bacteroidaceae</taxon>
        <taxon>Bacteroides</taxon>
    </lineage>
</organism>
<sequence length="41" mass="4901">MKPVRAAQTMPRRFTECFRIRYPGHIAPMPGLLRESFRRLI</sequence>